<dbReference type="EMBL" id="JACAZF010000007">
    <property type="protein sequence ID" value="KAF7299406.1"/>
    <property type="molecule type" value="Genomic_DNA"/>
</dbReference>
<accession>A0A8H6SH77</accession>
<evidence type="ECO:0000256" key="1">
    <source>
        <dbReference type="SAM" id="MobiDB-lite"/>
    </source>
</evidence>
<organism evidence="2 3">
    <name type="scientific">Mycena indigotica</name>
    <dbReference type="NCBI Taxonomy" id="2126181"/>
    <lineage>
        <taxon>Eukaryota</taxon>
        <taxon>Fungi</taxon>
        <taxon>Dikarya</taxon>
        <taxon>Basidiomycota</taxon>
        <taxon>Agaricomycotina</taxon>
        <taxon>Agaricomycetes</taxon>
        <taxon>Agaricomycetidae</taxon>
        <taxon>Agaricales</taxon>
        <taxon>Marasmiineae</taxon>
        <taxon>Mycenaceae</taxon>
        <taxon>Mycena</taxon>
    </lineage>
</organism>
<dbReference type="Proteomes" id="UP000636479">
    <property type="component" value="Unassembled WGS sequence"/>
</dbReference>
<dbReference type="AlphaFoldDB" id="A0A8H6SH77"/>
<evidence type="ECO:0000313" key="2">
    <source>
        <dbReference type="EMBL" id="KAF7299406.1"/>
    </source>
</evidence>
<feature type="compositionally biased region" description="Basic residues" evidence="1">
    <location>
        <begin position="853"/>
        <end position="862"/>
    </location>
</feature>
<feature type="compositionally biased region" description="Basic and acidic residues" evidence="1">
    <location>
        <begin position="903"/>
        <end position="915"/>
    </location>
</feature>
<feature type="region of interest" description="Disordered" evidence="1">
    <location>
        <begin position="819"/>
        <end position="970"/>
    </location>
</feature>
<gene>
    <name evidence="2" type="ORF">MIND_00890400</name>
</gene>
<keyword evidence="3" id="KW-1185">Reference proteome</keyword>
<dbReference type="Gene3D" id="3.40.50.300">
    <property type="entry name" value="P-loop containing nucleotide triphosphate hydrolases"/>
    <property type="match status" value="1"/>
</dbReference>
<comment type="caution">
    <text evidence="2">The sequence shown here is derived from an EMBL/GenBank/DDBJ whole genome shotgun (WGS) entry which is preliminary data.</text>
</comment>
<dbReference type="GeneID" id="59348068"/>
<feature type="compositionally biased region" description="Basic and acidic residues" evidence="1">
    <location>
        <begin position="960"/>
        <end position="970"/>
    </location>
</feature>
<proteinExistence type="predicted"/>
<evidence type="ECO:0000313" key="3">
    <source>
        <dbReference type="Proteomes" id="UP000636479"/>
    </source>
</evidence>
<sequence length="970" mass="108806">MTESIVDDIGPRLLENESQLASLVAAYSAIENLDVAAEFLSLRARQTGATSLIDLVDYAFLPPFIPSAGYDYLAKIRPRMQDLAMTGAIFEPWTAAGVYEETEINEFLASLNIPQPYHSPLNACMILYHLGELANSARVSGIFSGKNTFLVNGSGTGKTRICYEGLCSHWGFYFTFKMDSGELGSFDIEHLLRRFKSDVVSSREKTAENVEKITHIFGSILMARLTIFLLFLETVQELGLNDDHKKQWLLLQLNPRNLSQYTIDAFSELARMIQVGNTTNESLRRDIRDALRKIQRVLGGNQKLVIVLDEAQQGLEFLSYIFRDKEKVLHIVIKSLQHLTNDQCTIICSGINLPQSEFVDTIGSDFIWTSDTGAFDDPAQQESYVRKLLPPTFRDSPSGQFLVARIWRWLRGRHRFTSAFMGVLLMEGLHYPHNRLNDMLHALLGIKPVDAALYSRAEGVHPQLWQHSLAGFNVNTISDETRGLFFDILLRYMVTRDGAYTFESGQTKFVYDGWARFVDDNLMQIVLDEPLALLKIARHLLPFPETDGLKSYHPATFIRSLRTNVPRTTEGLVHCIVLYLSEVFKPHRPLNKIFSFPSEPPSWTDQPASLVRFHRLDTNEITHSTTAPYDFESFRPLAARTTSLDQTLQWMEHAGQEEPPFCLPTHSPNVDLFCALKLADGSLVWVALKAFATAESIDSDDQLEMAFAKLEHNHIFGDVDETTRSRIDLAIDSLPKFSSDRFLRVDTFDAATLSFAALETKKDQVLQTELFDAMIAGVLAGHTGKSRWESDDGALHTATHRIRQLVPEEAAIHQAVPTATWDGRMSSEEPLVVKPKRVRNNRPTASKSAAKPRTTRKTVRRAKQLDDDDDDGPVAESSKSKRKSTVAKKVPSSRPQSALPAAKKNEGKAGVRSDSPDDEPNGGRSLALKKRKRQSDIDATEVAQPAETDKPPAGNTRSKTRAEAKRTRKG</sequence>
<dbReference type="RefSeq" id="XP_037218794.1">
    <property type="nucleotide sequence ID" value="XM_037365552.1"/>
</dbReference>
<dbReference type="OrthoDB" id="2393824at2759"/>
<reference evidence="2" key="1">
    <citation type="submission" date="2020-05" db="EMBL/GenBank/DDBJ databases">
        <title>Mycena genomes resolve the evolution of fungal bioluminescence.</title>
        <authorList>
            <person name="Tsai I.J."/>
        </authorList>
    </citation>
    <scope>NUCLEOTIDE SEQUENCE</scope>
    <source>
        <strain evidence="2">171206Taipei</strain>
    </source>
</reference>
<protein>
    <submittedName>
        <fullName evidence="2">Uncharacterized protein</fullName>
    </submittedName>
</protein>
<dbReference type="InterPro" id="IPR027417">
    <property type="entry name" value="P-loop_NTPase"/>
</dbReference>
<name>A0A8H6SH77_9AGAR</name>